<accession>A0ABM4FEG6</accession>
<evidence type="ECO:0000313" key="4">
    <source>
        <dbReference type="RefSeq" id="XP_067163317.1"/>
    </source>
</evidence>
<evidence type="ECO:0000313" key="2">
    <source>
        <dbReference type="Proteomes" id="UP001652627"/>
    </source>
</evidence>
<dbReference type="PANTHER" id="PTHR22028">
    <property type="entry name" value="SFI1 SPINDLE BODY DOMAIN-CONTAINING PROTEIN-RELATED"/>
    <property type="match status" value="1"/>
</dbReference>
<proteinExistence type="predicted"/>
<dbReference type="RefSeq" id="XP_067163316.1">
    <property type="nucleotide sequence ID" value="XM_067307215.1"/>
</dbReference>
<gene>
    <name evidence="3 4 5 6 7" type="primary">SFI1</name>
</gene>
<reference evidence="3 4" key="1">
    <citation type="submission" date="2025-05" db="UniProtKB">
        <authorList>
            <consortium name="RefSeq"/>
        </authorList>
    </citation>
    <scope>IDENTIFICATION</scope>
    <source>
        <tissue evidence="3 4">Blood</tissue>
    </source>
</reference>
<evidence type="ECO:0000313" key="6">
    <source>
        <dbReference type="RefSeq" id="XP_067163319.1"/>
    </source>
</evidence>
<name>A0ABM4FEG6_9AVES</name>
<feature type="region of interest" description="Disordered" evidence="1">
    <location>
        <begin position="1028"/>
        <end position="1071"/>
    </location>
</feature>
<dbReference type="PANTHER" id="PTHR22028:SF4">
    <property type="entry name" value="PROTEIN SFI1 HOMOLOG"/>
    <property type="match status" value="1"/>
</dbReference>
<evidence type="ECO:0000313" key="5">
    <source>
        <dbReference type="RefSeq" id="XP_067163318.1"/>
    </source>
</evidence>
<dbReference type="RefSeq" id="XP_067163318.1">
    <property type="nucleotide sequence ID" value="XM_067307217.1"/>
</dbReference>
<dbReference type="RefSeq" id="XP_067163320.1">
    <property type="nucleotide sequence ID" value="XM_067307219.1"/>
</dbReference>
<dbReference type="Proteomes" id="UP001652627">
    <property type="component" value="Chromosome 17"/>
</dbReference>
<keyword evidence="2" id="KW-1185">Reference proteome</keyword>
<organism evidence="2 3">
    <name type="scientific">Apteryx mantelli</name>
    <name type="common">North Island brown kiwi</name>
    <dbReference type="NCBI Taxonomy" id="2696672"/>
    <lineage>
        <taxon>Eukaryota</taxon>
        <taxon>Metazoa</taxon>
        <taxon>Chordata</taxon>
        <taxon>Craniata</taxon>
        <taxon>Vertebrata</taxon>
        <taxon>Euteleostomi</taxon>
        <taxon>Archelosauria</taxon>
        <taxon>Archosauria</taxon>
        <taxon>Dinosauria</taxon>
        <taxon>Saurischia</taxon>
        <taxon>Theropoda</taxon>
        <taxon>Coelurosauria</taxon>
        <taxon>Aves</taxon>
        <taxon>Palaeognathae</taxon>
        <taxon>Apterygiformes</taxon>
        <taxon>Apterygidae</taxon>
        <taxon>Apteryx</taxon>
    </lineage>
</organism>
<dbReference type="GeneID" id="106486293"/>
<evidence type="ECO:0000256" key="1">
    <source>
        <dbReference type="SAM" id="MobiDB-lite"/>
    </source>
</evidence>
<protein>
    <submittedName>
        <fullName evidence="3 4">Protein SFI1 homolog isoform X1</fullName>
    </submittedName>
</protein>
<evidence type="ECO:0000313" key="3">
    <source>
        <dbReference type="RefSeq" id="XP_067163316.1"/>
    </source>
</evidence>
<dbReference type="RefSeq" id="XP_067163317.1">
    <property type="nucleotide sequence ID" value="XM_067307216.1"/>
</dbReference>
<dbReference type="RefSeq" id="XP_067163319.1">
    <property type="nucleotide sequence ID" value="XM_067307218.1"/>
</dbReference>
<dbReference type="InterPro" id="IPR052270">
    <property type="entry name" value="CACF_protein"/>
</dbReference>
<sequence length="1190" mass="142548">MEKSKSSLKSLKMHATQQLHRPNMHVTGQSVACQSVAPQSAGHRFQNRGYHNPCQAGYTCNQGRRLKELRIRYLARKFFYLWAKKTFGQVLPSKVRCYYDQKILQKTSGEWKEEWWTVCREKKLILRADCHYRYFLYSLIFKAWRAYICQQQEKRSKNYVAESHANKQKLLWTWQHWLIYVDVRRTKHRMQSVALAFRERSCLRISWAVWRRRLYQNCAGCKMNVLALQHWAQSLQFRAWLQWRELYLYSQTEKQKETRAVTHHRHRNLKTCMEAWLGHLNLQRAKRRQNELAREHHQDRAVQWCFSGWQQSWECRRRMHAHQKRIEKLAAKIVLWRVFAHWKHYVVLCVEEAWRRELAEKHHRHRLLQFGLKGLRQNVVNARLQQMRKNLAYRQHQVTVLQNFWNRWKSRLEEKEEEQQQALSSVAPTHYREVLMRKVFDIWWLRTCKQREYRMGEKRAVLHFERQLLICFWCFWRRRTNVRLEEQEDLVRARDHYSYVLLLKAFCLWKQNTQERKTERLKEMQAVQFHYSKCLQRSWNKWREYVGHQCEKWKKLVRADMHYQHALLGKALAAWKSYQHNIQCILYQVAEKEKQHTRLLLRQLLHIWRENALALVHEAKAATRADQHYRRAILSKVLLQWRDAASLQVYCRQQKLAAVKEVRKHLDIVRLQTLFLHWKEFTAESLMLRAKQDRAVQHHHHHLLHKYLVNWKKYHQQCMAKMLLQRQGYQLMTWRLCSNCFSCWKKQLVQRQWERQETMRALWHWSLSLQGKVFGAWLGFAREQQRKKDCIERAIGVHHTALPKEGVTWILRYAAGRKQLRRQLQAQHQLKAAYNLHESVYRCAMLWKQKALYKKLNKPSLLPPLKKQVTFKVPDVNPGTRGFSAEEVPWPSKSSDLPFVLAAGDSILSELNALRQARLPPRRPDFLLESLESKELLGTPFTRSETPFQQTVVNKCSAQVGRLMLSTQMEESTCDQLSRVGSTTRACPSHVRAALPSVPVWTDDVHHAVQICPRPELRPPSSFMPRMKAEAEKRGGQPANGHTEARSQDSQQTPVGKKLQPNLQPHLLSPEDFVGKESHQTAAEGEEREHNSREERVLQRQLEAELQHIQQQMQYYFSRKQELKSCQQQARILQKWLETSTQPEDQDGVQEELDQLEMRINTLTKAQLKERDHVQKLVARLHDIHIALDM</sequence>
<evidence type="ECO:0000313" key="7">
    <source>
        <dbReference type="RefSeq" id="XP_067163320.1"/>
    </source>
</evidence>